<keyword evidence="3" id="KW-1185">Reference proteome</keyword>
<feature type="compositionally biased region" description="Acidic residues" evidence="1">
    <location>
        <begin position="65"/>
        <end position="74"/>
    </location>
</feature>
<proteinExistence type="predicted"/>
<protein>
    <recommendedName>
        <fullName evidence="4">PAS domain S-box/diguanylate cyclase (GGDEF) domain-containing protein</fullName>
    </recommendedName>
</protein>
<dbReference type="EMBL" id="JBKBDD010000007">
    <property type="protein sequence ID" value="MFN6545547.1"/>
    <property type="molecule type" value="Genomic_DNA"/>
</dbReference>
<evidence type="ECO:0000256" key="1">
    <source>
        <dbReference type="SAM" id="MobiDB-lite"/>
    </source>
</evidence>
<feature type="region of interest" description="Disordered" evidence="1">
    <location>
        <begin position="1"/>
        <end position="74"/>
    </location>
</feature>
<sequence>MTPEGVPDDVPVADALEQRREQSEPVPDAEVPVSDLDIPPLEATGPDWQEQRQALTDDAGRDEFDREDGETQPG</sequence>
<dbReference type="Proteomes" id="UP001635816">
    <property type="component" value="Unassembled WGS sequence"/>
</dbReference>
<name>A0ABW9LEW5_9MYCO</name>
<dbReference type="RefSeq" id="WP_409544092.1">
    <property type="nucleotide sequence ID" value="NZ_JBKBDD010000007.1"/>
</dbReference>
<evidence type="ECO:0000313" key="3">
    <source>
        <dbReference type="Proteomes" id="UP001635816"/>
    </source>
</evidence>
<evidence type="ECO:0008006" key="4">
    <source>
        <dbReference type="Google" id="ProtNLM"/>
    </source>
</evidence>
<reference evidence="2 3" key="1">
    <citation type="submission" date="2024-12" db="EMBL/GenBank/DDBJ databases">
        <title>The coexistence of Mycolicibacterium septicum and Mycolicibacterium nivoides in clinical samples.</title>
        <authorList>
            <person name="Wang C."/>
            <person name="Feng Y."/>
            <person name="Zong Z."/>
        </authorList>
    </citation>
    <scope>NUCLEOTIDE SEQUENCE [LARGE SCALE GENOMIC DNA]</scope>
    <source>
        <strain evidence="2 3">120309</strain>
    </source>
</reference>
<gene>
    <name evidence="2" type="ORF">ACK4CT_20350</name>
</gene>
<evidence type="ECO:0000313" key="2">
    <source>
        <dbReference type="EMBL" id="MFN6545547.1"/>
    </source>
</evidence>
<comment type="caution">
    <text evidence="2">The sequence shown here is derived from an EMBL/GenBank/DDBJ whole genome shotgun (WGS) entry which is preliminary data.</text>
</comment>
<accession>A0ABW9LEW5</accession>
<organism evidence="2 3">
    <name type="scientific">Mycolicibacterium nivoides</name>
    <dbReference type="NCBI Taxonomy" id="2487344"/>
    <lineage>
        <taxon>Bacteria</taxon>
        <taxon>Bacillati</taxon>
        <taxon>Actinomycetota</taxon>
        <taxon>Actinomycetes</taxon>
        <taxon>Mycobacteriales</taxon>
        <taxon>Mycobacteriaceae</taxon>
        <taxon>Mycolicibacterium</taxon>
    </lineage>
</organism>